<evidence type="ECO:0000313" key="2">
    <source>
        <dbReference type="Proteomes" id="UP001190464"/>
    </source>
</evidence>
<gene>
    <name evidence="1" type="ORF">MU0102_003809</name>
</gene>
<organism evidence="1 2">
    <name type="scientific">[Mycobacterium] holstebronense</name>
    <dbReference type="NCBI Taxonomy" id="3064288"/>
    <lineage>
        <taxon>Bacteria</taxon>
        <taxon>Bacillati</taxon>
        <taxon>Actinomycetota</taxon>
        <taxon>Actinomycetes</taxon>
        <taxon>Mycobacteriales</taxon>
        <taxon>Mycobacteriaceae</taxon>
        <taxon>Mycolicibacterium</taxon>
    </lineage>
</organism>
<protein>
    <submittedName>
        <fullName evidence="1">Ferredoxin</fullName>
    </submittedName>
</protein>
<keyword evidence="2" id="KW-1185">Reference proteome</keyword>
<evidence type="ECO:0000313" key="1">
    <source>
        <dbReference type="EMBL" id="CAJ1509643.1"/>
    </source>
</evidence>
<proteinExistence type="predicted"/>
<dbReference type="Proteomes" id="UP001190464">
    <property type="component" value="Chromosome"/>
</dbReference>
<accession>A0ABN9NNP9</accession>
<dbReference type="RefSeq" id="WP_308487153.1">
    <property type="nucleotide sequence ID" value="NZ_OY726398.1"/>
</dbReference>
<sequence>MMRPDNRLSDAPMTPVTCASCGARVLARKNSWEQTSVQWNGDSAGRCHERRRQAEQCSPTSIGGTILRPGTFLVCPMLRASIEEAATKGSLPILDEL</sequence>
<reference evidence="1 2" key="1">
    <citation type="submission" date="2023-08" db="EMBL/GenBank/DDBJ databases">
        <authorList>
            <person name="Folkvardsen B D."/>
            <person name="Norman A."/>
        </authorList>
    </citation>
    <scope>NUCLEOTIDE SEQUENCE [LARGE SCALE GENOMIC DNA]</scope>
    <source>
        <strain evidence="1 2">Mu0102</strain>
    </source>
</reference>
<dbReference type="EMBL" id="OY726398">
    <property type="protein sequence ID" value="CAJ1509643.1"/>
    <property type="molecule type" value="Genomic_DNA"/>
</dbReference>
<name>A0ABN9NNP9_9MYCO</name>